<proteinExistence type="predicted"/>
<dbReference type="AlphaFoldDB" id="A0AAV7NA61"/>
<organism evidence="2 3">
    <name type="scientific">Pleurodeles waltl</name>
    <name type="common">Iberian ribbed newt</name>
    <dbReference type="NCBI Taxonomy" id="8319"/>
    <lineage>
        <taxon>Eukaryota</taxon>
        <taxon>Metazoa</taxon>
        <taxon>Chordata</taxon>
        <taxon>Craniata</taxon>
        <taxon>Vertebrata</taxon>
        <taxon>Euteleostomi</taxon>
        <taxon>Amphibia</taxon>
        <taxon>Batrachia</taxon>
        <taxon>Caudata</taxon>
        <taxon>Salamandroidea</taxon>
        <taxon>Salamandridae</taxon>
        <taxon>Pleurodelinae</taxon>
        <taxon>Pleurodeles</taxon>
    </lineage>
</organism>
<reference evidence="2" key="1">
    <citation type="journal article" date="2022" name="bioRxiv">
        <title>Sequencing and chromosome-scale assembly of the giantPleurodeles waltlgenome.</title>
        <authorList>
            <person name="Brown T."/>
            <person name="Elewa A."/>
            <person name="Iarovenko S."/>
            <person name="Subramanian E."/>
            <person name="Araus A.J."/>
            <person name="Petzold A."/>
            <person name="Susuki M."/>
            <person name="Suzuki K.-i.T."/>
            <person name="Hayashi T."/>
            <person name="Toyoda A."/>
            <person name="Oliveira C."/>
            <person name="Osipova E."/>
            <person name="Leigh N.D."/>
            <person name="Simon A."/>
            <person name="Yun M.H."/>
        </authorList>
    </citation>
    <scope>NUCLEOTIDE SEQUENCE</scope>
    <source>
        <strain evidence="2">20211129_DDA</strain>
        <tissue evidence="2">Liver</tissue>
    </source>
</reference>
<accession>A0AAV7NA61</accession>
<sequence length="188" mass="21595">MDAIQALSNNIKLKIDAVVLDVNLLCSDLRKVTDKVTTSEGQINKLQPVNKQLEKQVRHLTKKQTEMEAKSEDQEDRARRNNIRITGVPEGAEGHCTVKDLILNKLGLKHLLNNFTSLEKTWDWLEGWHKMEWPRPEAREWRERSRERGTPRHAQRSPVRSGAEPQGSTNARRGLRYRSMPSPEGASE</sequence>
<feature type="compositionally biased region" description="Basic and acidic residues" evidence="1">
    <location>
        <begin position="137"/>
        <end position="150"/>
    </location>
</feature>
<feature type="region of interest" description="Disordered" evidence="1">
    <location>
        <begin position="62"/>
        <end position="90"/>
    </location>
</feature>
<keyword evidence="3" id="KW-1185">Reference proteome</keyword>
<feature type="compositionally biased region" description="Basic and acidic residues" evidence="1">
    <location>
        <begin position="62"/>
        <end position="79"/>
    </location>
</feature>
<dbReference type="Proteomes" id="UP001066276">
    <property type="component" value="Chromosome 8"/>
</dbReference>
<evidence type="ECO:0000313" key="2">
    <source>
        <dbReference type="EMBL" id="KAJ1112391.1"/>
    </source>
</evidence>
<evidence type="ECO:0000313" key="3">
    <source>
        <dbReference type="Proteomes" id="UP001066276"/>
    </source>
</evidence>
<dbReference type="EMBL" id="JANPWB010000012">
    <property type="protein sequence ID" value="KAJ1112391.1"/>
    <property type="molecule type" value="Genomic_DNA"/>
</dbReference>
<evidence type="ECO:0000256" key="1">
    <source>
        <dbReference type="SAM" id="MobiDB-lite"/>
    </source>
</evidence>
<comment type="caution">
    <text evidence="2">The sequence shown here is derived from an EMBL/GenBank/DDBJ whole genome shotgun (WGS) entry which is preliminary data.</text>
</comment>
<feature type="region of interest" description="Disordered" evidence="1">
    <location>
        <begin position="137"/>
        <end position="188"/>
    </location>
</feature>
<name>A0AAV7NA61_PLEWA</name>
<gene>
    <name evidence="2" type="ORF">NDU88_000655</name>
</gene>
<protein>
    <submittedName>
        <fullName evidence="2">Uncharacterized protein</fullName>
    </submittedName>
</protein>